<gene>
    <name evidence="1" type="ORF">KOI35_32640</name>
</gene>
<comment type="caution">
    <text evidence="1">The sequence shown here is derived from an EMBL/GenBank/DDBJ whole genome shotgun (WGS) entry which is preliminary data.</text>
</comment>
<dbReference type="RefSeq" id="WP_215792537.1">
    <property type="nucleotide sequence ID" value="NZ_JAHKKG010000011.1"/>
</dbReference>
<organism evidence="1 2">
    <name type="scientific">Paractinoplanes bogorensis</name>
    <dbReference type="NCBI Taxonomy" id="1610840"/>
    <lineage>
        <taxon>Bacteria</taxon>
        <taxon>Bacillati</taxon>
        <taxon>Actinomycetota</taxon>
        <taxon>Actinomycetes</taxon>
        <taxon>Micromonosporales</taxon>
        <taxon>Micromonosporaceae</taxon>
        <taxon>Paractinoplanes</taxon>
    </lineage>
</organism>
<dbReference type="Proteomes" id="UP001519654">
    <property type="component" value="Unassembled WGS sequence"/>
</dbReference>
<proteinExistence type="predicted"/>
<sequence length="166" mass="18121">MINTASKDSRKLIYGHAQLHDCLAFADGETAAAEAQEIVAIASAKTYGEARAVRPQYVRDVVPGLGEDHVDGDHADDEPFDINELTSVIEGDWPPMVTSRAFDLLPTELQEQFGNSEFTAMNGDLLEVPVSAEAELVAALRERGFEVTRDDELINTLDGRSFSPLD</sequence>
<evidence type="ECO:0000313" key="2">
    <source>
        <dbReference type="Proteomes" id="UP001519654"/>
    </source>
</evidence>
<accession>A0ABS5YYV4</accession>
<name>A0ABS5YYV4_9ACTN</name>
<protein>
    <submittedName>
        <fullName evidence="1">Uncharacterized protein</fullName>
    </submittedName>
</protein>
<keyword evidence="2" id="KW-1185">Reference proteome</keyword>
<dbReference type="EMBL" id="JAHKKG010000011">
    <property type="protein sequence ID" value="MBU2668271.1"/>
    <property type="molecule type" value="Genomic_DNA"/>
</dbReference>
<reference evidence="1 2" key="1">
    <citation type="submission" date="2021-06" db="EMBL/GenBank/DDBJ databases">
        <title>Actinoplanes lichenicola sp. nov., and Actinoplanes ovalisporus sp. nov., isolated from lichen in Thailand.</title>
        <authorList>
            <person name="Saeng-In P."/>
            <person name="Kanchanasin P."/>
            <person name="Yuki M."/>
            <person name="Kudo T."/>
            <person name="Ohkuma M."/>
            <person name="Phongsopitanun W."/>
            <person name="Tanasupawat S."/>
        </authorList>
    </citation>
    <scope>NUCLEOTIDE SEQUENCE [LARGE SCALE GENOMIC DNA]</scope>
    <source>
        <strain evidence="1 2">NBRC 110975</strain>
    </source>
</reference>
<evidence type="ECO:0000313" key="1">
    <source>
        <dbReference type="EMBL" id="MBU2668271.1"/>
    </source>
</evidence>